<organism evidence="5 6">
    <name type="scientific">Ensifer adhaerens</name>
    <name type="common">Sinorhizobium morelense</name>
    <dbReference type="NCBI Taxonomy" id="106592"/>
    <lineage>
        <taxon>Bacteria</taxon>
        <taxon>Pseudomonadati</taxon>
        <taxon>Pseudomonadota</taxon>
        <taxon>Alphaproteobacteria</taxon>
        <taxon>Hyphomicrobiales</taxon>
        <taxon>Rhizobiaceae</taxon>
        <taxon>Sinorhizobium/Ensifer group</taxon>
        <taxon>Ensifer</taxon>
    </lineage>
</organism>
<evidence type="ECO:0000256" key="3">
    <source>
        <dbReference type="ARBA" id="ARBA00023163"/>
    </source>
</evidence>
<dbReference type="CDD" id="cd06170">
    <property type="entry name" value="LuxR_C_like"/>
    <property type="match status" value="1"/>
</dbReference>
<gene>
    <name evidence="5" type="ORF">NE863_11750</name>
</gene>
<dbReference type="SUPFAM" id="SSF46894">
    <property type="entry name" value="C-terminal effector domain of the bipartite response regulators"/>
    <property type="match status" value="1"/>
</dbReference>
<keyword evidence="3" id="KW-0804">Transcription</keyword>
<dbReference type="EMBL" id="CP098807">
    <property type="protein sequence ID" value="USJ21989.1"/>
    <property type="molecule type" value="Genomic_DNA"/>
</dbReference>
<proteinExistence type="predicted"/>
<dbReference type="GO" id="GO:0003677">
    <property type="term" value="F:DNA binding"/>
    <property type="evidence" value="ECO:0007669"/>
    <property type="project" value="UniProtKB-KW"/>
</dbReference>
<keyword evidence="2" id="KW-0238">DNA-binding</keyword>
<dbReference type="InterPro" id="IPR036388">
    <property type="entry name" value="WH-like_DNA-bd_sf"/>
</dbReference>
<dbReference type="AlphaFoldDB" id="A0A9Q8Y6D4"/>
<reference evidence="5" key="1">
    <citation type="submission" date="2022-06" db="EMBL/GenBank/DDBJ databases">
        <title>Physiological and biochemical characterization and genomic elucidation of a strain of the genus Ensifer adhaerens M8 that combines arsenic oxidation and chromium reduction.</title>
        <authorList>
            <person name="Li X."/>
            <person name="Yu c."/>
        </authorList>
    </citation>
    <scope>NUCLEOTIDE SEQUENCE</scope>
    <source>
        <strain evidence="5">M8</strain>
    </source>
</reference>
<accession>A0A9Q8Y6D4</accession>
<name>A0A9Q8Y6D4_ENSAD</name>
<dbReference type="PRINTS" id="PR00038">
    <property type="entry name" value="HTHLUXR"/>
</dbReference>
<dbReference type="RefSeq" id="WP_090294350.1">
    <property type="nucleotide sequence ID" value="NZ_CAXURO020000001.1"/>
</dbReference>
<dbReference type="SUPFAM" id="SSF48452">
    <property type="entry name" value="TPR-like"/>
    <property type="match status" value="1"/>
</dbReference>
<dbReference type="PROSITE" id="PS50043">
    <property type="entry name" value="HTH_LUXR_2"/>
    <property type="match status" value="1"/>
</dbReference>
<feature type="domain" description="HTH luxR-type" evidence="4">
    <location>
        <begin position="7"/>
        <end position="72"/>
    </location>
</feature>
<evidence type="ECO:0000256" key="1">
    <source>
        <dbReference type="ARBA" id="ARBA00023015"/>
    </source>
</evidence>
<evidence type="ECO:0000256" key="2">
    <source>
        <dbReference type="ARBA" id="ARBA00023125"/>
    </source>
</evidence>
<dbReference type="Pfam" id="PF00196">
    <property type="entry name" value="GerE"/>
    <property type="match status" value="1"/>
</dbReference>
<evidence type="ECO:0000259" key="4">
    <source>
        <dbReference type="PROSITE" id="PS50043"/>
    </source>
</evidence>
<dbReference type="OrthoDB" id="54411at2"/>
<dbReference type="PANTHER" id="PTHR44688">
    <property type="entry name" value="DNA-BINDING TRANSCRIPTIONAL ACTIVATOR DEVR_DOSR"/>
    <property type="match status" value="1"/>
</dbReference>
<dbReference type="InterPro" id="IPR016032">
    <property type="entry name" value="Sig_transdc_resp-reg_C-effctor"/>
</dbReference>
<dbReference type="GO" id="GO:0006355">
    <property type="term" value="P:regulation of DNA-templated transcription"/>
    <property type="evidence" value="ECO:0007669"/>
    <property type="project" value="InterPro"/>
</dbReference>
<dbReference type="SMART" id="SM00421">
    <property type="entry name" value="HTH_LUXR"/>
    <property type="match status" value="1"/>
</dbReference>
<keyword evidence="1" id="KW-0805">Transcription regulation</keyword>
<dbReference type="Gene3D" id="1.10.10.10">
    <property type="entry name" value="Winged helix-like DNA-binding domain superfamily/Winged helix DNA-binding domain"/>
    <property type="match status" value="1"/>
</dbReference>
<dbReference type="Proteomes" id="UP001055460">
    <property type="component" value="Chromosome"/>
</dbReference>
<sequence>MNRIPTPQVATEALSDRERAVAERFAAGLTYREIGEALFIAPSTVRTHLATIYGKLGVRNKIELAASVAQMVAGRTATEAVAPLRDAEPASPTLAVFPIESLNPEERWRRFADGLSSDICVDLARFADLPVIAFHTMKLLGNRPESFEDHVQAVGATYAITGQLRADDRRVRLTIQLSDTRTGMTLWSERYERTMEDVLTLQDSLTESVINVLAGCFGTLAAIGRKASRQKPPGSLQAYDYFLLGVEQHNRFSPDGNAAAMQLLTRSIELDPGRARAWTELAYAHSIQAANGFGDDLESARKNWRSAAEEALRLDPTDPAGHTCIGDFKACIGDLAGAAEAHARALEYGRNNADTLALLAGAKALIVGDPADGIPFIERALSLNPLGPPWYHGMFARVLFVVGRYRACLSALEKSSQESPNTLMFQAMAHAYLGEMKEAAEVVSRLQSQFPSFTVEGFIAGYPISNPPALSAVREGARLARLV</sequence>
<evidence type="ECO:0000313" key="5">
    <source>
        <dbReference type="EMBL" id="USJ21989.1"/>
    </source>
</evidence>
<protein>
    <submittedName>
        <fullName evidence="5">LuxR C-terminal-related transcriptional regulator</fullName>
    </submittedName>
</protein>
<dbReference type="InterPro" id="IPR011990">
    <property type="entry name" value="TPR-like_helical_dom_sf"/>
</dbReference>
<evidence type="ECO:0000313" key="6">
    <source>
        <dbReference type="Proteomes" id="UP001055460"/>
    </source>
</evidence>
<dbReference type="InterPro" id="IPR000792">
    <property type="entry name" value="Tscrpt_reg_LuxR_C"/>
</dbReference>
<dbReference type="Gene3D" id="1.25.40.10">
    <property type="entry name" value="Tetratricopeptide repeat domain"/>
    <property type="match status" value="1"/>
</dbReference>
<dbReference type="PANTHER" id="PTHR44688:SF16">
    <property type="entry name" value="DNA-BINDING TRANSCRIPTIONAL ACTIVATOR DEVR_DOSR"/>
    <property type="match status" value="1"/>
</dbReference>